<keyword evidence="13" id="KW-1185">Reference proteome</keyword>
<evidence type="ECO:0000256" key="10">
    <source>
        <dbReference type="PIRNR" id="PIRNR002450"/>
    </source>
</evidence>
<feature type="compositionally biased region" description="Basic and acidic residues" evidence="11">
    <location>
        <begin position="257"/>
        <end position="300"/>
    </location>
</feature>
<dbReference type="PANTHER" id="PTHR31064">
    <property type="entry name" value="POTASSIUM TRANSPORT PROTEIN DDB_G0292412-RELATED"/>
    <property type="match status" value="1"/>
</dbReference>
<dbReference type="GO" id="GO:0005886">
    <property type="term" value="C:plasma membrane"/>
    <property type="evidence" value="ECO:0007669"/>
    <property type="project" value="InterPro"/>
</dbReference>
<evidence type="ECO:0000256" key="11">
    <source>
        <dbReference type="SAM" id="MobiDB-lite"/>
    </source>
</evidence>
<dbReference type="EMBL" id="JAFJYH010000440">
    <property type="protein sequence ID" value="KAG4411777.1"/>
    <property type="molecule type" value="Genomic_DNA"/>
</dbReference>
<feature type="compositionally biased region" description="Polar residues" evidence="11">
    <location>
        <begin position="171"/>
        <end position="186"/>
    </location>
</feature>
<evidence type="ECO:0000313" key="12">
    <source>
        <dbReference type="EMBL" id="KAG4411777.1"/>
    </source>
</evidence>
<feature type="transmembrane region" description="Helical" evidence="10">
    <location>
        <begin position="38"/>
        <end position="56"/>
    </location>
</feature>
<dbReference type="InterPro" id="IPR015958">
    <property type="entry name" value="Trk1_fungi"/>
</dbReference>
<keyword evidence="7 10" id="KW-1133">Transmembrane helix</keyword>
<reference evidence="12" key="1">
    <citation type="submission" date="2021-02" db="EMBL/GenBank/DDBJ databases">
        <title>Genome sequence Cadophora malorum strain M34.</title>
        <authorList>
            <person name="Stefanovic E."/>
            <person name="Vu D."/>
            <person name="Scully C."/>
            <person name="Dijksterhuis J."/>
            <person name="Roader J."/>
            <person name="Houbraken J."/>
        </authorList>
    </citation>
    <scope>NUCLEOTIDE SEQUENCE</scope>
    <source>
        <strain evidence="12">M34</strain>
    </source>
</reference>
<evidence type="ECO:0000256" key="8">
    <source>
        <dbReference type="ARBA" id="ARBA00023065"/>
    </source>
</evidence>
<evidence type="ECO:0000256" key="4">
    <source>
        <dbReference type="ARBA" id="ARBA00022538"/>
    </source>
</evidence>
<organism evidence="12 13">
    <name type="scientific">Cadophora malorum</name>
    <dbReference type="NCBI Taxonomy" id="108018"/>
    <lineage>
        <taxon>Eukaryota</taxon>
        <taxon>Fungi</taxon>
        <taxon>Dikarya</taxon>
        <taxon>Ascomycota</taxon>
        <taxon>Pezizomycotina</taxon>
        <taxon>Leotiomycetes</taxon>
        <taxon>Helotiales</taxon>
        <taxon>Ploettnerulaceae</taxon>
        <taxon>Cadophora</taxon>
    </lineage>
</organism>
<evidence type="ECO:0000256" key="5">
    <source>
        <dbReference type="ARBA" id="ARBA00022692"/>
    </source>
</evidence>
<dbReference type="GO" id="GO:1990573">
    <property type="term" value="P:potassium ion import across plasma membrane"/>
    <property type="evidence" value="ECO:0007669"/>
    <property type="project" value="TreeGrafter"/>
</dbReference>
<dbReference type="NCBIfam" id="TIGR00934">
    <property type="entry name" value="2a38euk"/>
    <property type="match status" value="1"/>
</dbReference>
<dbReference type="PANTHER" id="PTHR31064:SF37">
    <property type="entry name" value="TRANSPORTER, PUTATIVE (EUROFUNG)-RELATED"/>
    <property type="match status" value="1"/>
</dbReference>
<dbReference type="OrthoDB" id="9999863at2759"/>
<comment type="similarity">
    <text evidence="2 10">Belongs to the TrkH potassium transport family.</text>
</comment>
<evidence type="ECO:0000256" key="2">
    <source>
        <dbReference type="ARBA" id="ARBA00009137"/>
    </source>
</evidence>
<keyword evidence="8 10" id="KW-0406">Ion transport</keyword>
<dbReference type="InterPro" id="IPR004773">
    <property type="entry name" value="K/Na_transp_Trk1/HKT1"/>
</dbReference>
<feature type="transmembrane region" description="Helical" evidence="10">
    <location>
        <begin position="538"/>
        <end position="555"/>
    </location>
</feature>
<evidence type="ECO:0000256" key="6">
    <source>
        <dbReference type="ARBA" id="ARBA00022958"/>
    </source>
</evidence>
<comment type="subcellular location">
    <subcellularLocation>
        <location evidence="1">Membrane</location>
        <topology evidence="1">Multi-pass membrane protein</topology>
    </subcellularLocation>
</comment>
<evidence type="ECO:0000256" key="9">
    <source>
        <dbReference type="ARBA" id="ARBA00023136"/>
    </source>
</evidence>
<name>A0A8H7W1L5_9HELO</name>
<feature type="transmembrane region" description="Helical" evidence="10">
    <location>
        <begin position="473"/>
        <end position="497"/>
    </location>
</feature>
<dbReference type="AlphaFoldDB" id="A0A8H7W1L5"/>
<keyword evidence="3 10" id="KW-0813">Transport</keyword>
<protein>
    <recommendedName>
        <fullName evidence="10">Potassium transport protein</fullName>
    </recommendedName>
</protein>
<dbReference type="GO" id="GO:0030007">
    <property type="term" value="P:intracellular potassium ion homeostasis"/>
    <property type="evidence" value="ECO:0007669"/>
    <property type="project" value="UniProtKB-UniRule"/>
</dbReference>
<keyword evidence="6 10" id="KW-0630">Potassium</keyword>
<gene>
    <name evidence="12" type="ORF">IFR04_015083</name>
</gene>
<dbReference type="Pfam" id="PF02386">
    <property type="entry name" value="TrkH"/>
    <property type="match status" value="1"/>
</dbReference>
<feature type="transmembrane region" description="Helical" evidence="10">
    <location>
        <begin position="679"/>
        <end position="696"/>
    </location>
</feature>
<dbReference type="Proteomes" id="UP000664132">
    <property type="component" value="Unassembled WGS sequence"/>
</dbReference>
<feature type="transmembrane region" description="Helical" evidence="10">
    <location>
        <begin position="68"/>
        <end position="85"/>
    </location>
</feature>
<feature type="region of interest" description="Disordered" evidence="11">
    <location>
        <begin position="149"/>
        <end position="301"/>
    </location>
</feature>
<dbReference type="PIRSF" id="PIRSF002450">
    <property type="entry name" value="K+_transpter_TRK"/>
    <property type="match status" value="1"/>
</dbReference>
<keyword evidence="5 10" id="KW-0812">Transmembrane</keyword>
<feature type="compositionally biased region" description="Basic and acidic residues" evidence="11">
    <location>
        <begin position="154"/>
        <end position="170"/>
    </location>
</feature>
<evidence type="ECO:0000313" key="13">
    <source>
        <dbReference type="Proteomes" id="UP000664132"/>
    </source>
</evidence>
<dbReference type="GO" id="GO:0140107">
    <property type="term" value="F:high-affinity potassium ion transmembrane transporter activity"/>
    <property type="evidence" value="ECO:0007669"/>
    <property type="project" value="TreeGrafter"/>
</dbReference>
<feature type="transmembrane region" description="Helical" evidence="10">
    <location>
        <begin position="442"/>
        <end position="461"/>
    </location>
</feature>
<feature type="compositionally biased region" description="Basic and acidic residues" evidence="11">
    <location>
        <begin position="187"/>
        <end position="202"/>
    </location>
</feature>
<evidence type="ECO:0000256" key="3">
    <source>
        <dbReference type="ARBA" id="ARBA00022448"/>
    </source>
</evidence>
<keyword evidence="4 10" id="KW-0633">Potassium transport</keyword>
<proteinExistence type="inferred from homology"/>
<feature type="transmembrane region" description="Helical" evidence="10">
    <location>
        <begin position="91"/>
        <end position="115"/>
    </location>
</feature>
<comment type="caution">
    <text evidence="12">The sequence shown here is derived from an EMBL/GenBank/DDBJ whole genome shotgun (WGS) entry which is preliminary data.</text>
</comment>
<evidence type="ECO:0000256" key="7">
    <source>
        <dbReference type="ARBA" id="ARBA00022989"/>
    </source>
</evidence>
<dbReference type="InterPro" id="IPR051143">
    <property type="entry name" value="TrkH_K-transport"/>
</dbReference>
<feature type="transmembrane region" description="Helical" evidence="10">
    <location>
        <begin position="708"/>
        <end position="728"/>
    </location>
</feature>
<feature type="transmembrane region" description="Helical" evidence="10">
    <location>
        <begin position="399"/>
        <end position="426"/>
    </location>
</feature>
<feature type="transmembrane region" description="Helical" evidence="10">
    <location>
        <begin position="603"/>
        <end position="620"/>
    </location>
</feature>
<dbReference type="InterPro" id="IPR003445">
    <property type="entry name" value="Cat_transpt"/>
</dbReference>
<sequence length="793" mass="89691">MAPFHLRLGHRLSAKPIIQFGRVIRRNLPPLNFITLHYIYFIGVSLLSAIIFWAAATPFRSVSFTDSLFLTISAMTLAGLNTVNLSELNTFQQFILFFLIIVGSAIFVSAFVVHVRRKAFEIKFKVVVERERQRHQRLRRFSISRPLSRSQTRTIERGTDSKDTREERTLGQDQLQLRNSPWQNESLNREAPTDMPRRRSFEDVEISNTVKKSPSPGHEPPMDVPNTGSCEDVDSSNKVKRSYSQVRESPTDVLEATCKEDSERSDRAKIPPSYGREDPSDITSSRDAHREQSRDPDQDRITFVPGTIYHATTTGTNAHSIYKRTRLLSMQGVGARSTASLPQWQPSPAGKTRSQTLLTDPGSHTDKYFPSSGLIARNSQFYNLDEDERERLGGVEYKAIHFLSIIVPLYFILWQLLGCLGIGAYVSNNRADTARKNGLNPFWVGAFNAVSAFNNSGMSLLDANMVAFQTSFYMLITMGLLILAGNTCYPIFLRLLIWTLLKLMPKNEAWSDDRNTLQFLLDHPRRCYTNLFPSQHTWWLLISIVALNGIDWLAFEILNIGNKSITDLPNGIQALDGLFQALAVRSGGFYVVPIPALRIGLQVLYVAMMYISVYPVVITMRNSNVYEERSLGIYAKDPGYTETKQGGTFFGKLQRHLTNQGPQEETKGYFVRQQLRAQLAHDLWWIVLAIWLIMIIETDQFERNPAVFSVFNVLFEVVSAYGCVGISLGVPDNAYSFCGSWHVLSKLVLCAVMLRGRHRGLPVAIDKAILLPGESQHTAEEEDAQIRADQRSL</sequence>
<accession>A0A8H7W1L5</accession>
<evidence type="ECO:0000256" key="1">
    <source>
        <dbReference type="ARBA" id="ARBA00004141"/>
    </source>
</evidence>
<keyword evidence="9 10" id="KW-0472">Membrane</keyword>